<comment type="caution">
    <text evidence="3">The sequence shown here is derived from an EMBL/GenBank/DDBJ whole genome shotgun (WGS) entry which is preliminary data.</text>
</comment>
<dbReference type="PATRIC" id="fig|1203610.3.peg.1884"/>
<sequence length="193" mass="22471">MKDKDEIQLIQNKIYEIRGRKVMIDSDLAELYQVETRVLNQAVKRNIDRFPEDFMFQLTSQEWENMSSQIVMTSRTKRPKSAIPLVFTEHGVVMLSSVLRSNIAVQTSILITRAFVAIRHLIIDTPANKVQELQHELKELKEYIEDVFTDYNDINEDTRIQLELINKTLAELQVQKGLSDKPRNPVGFVKPKQ</sequence>
<accession>A0A0F5JKE0</accession>
<name>A0A0F5JKE0_9BACT</name>
<feature type="coiled-coil region" evidence="1">
    <location>
        <begin position="130"/>
        <end position="175"/>
    </location>
</feature>
<evidence type="ECO:0000313" key="4">
    <source>
        <dbReference type="Proteomes" id="UP000033035"/>
    </source>
</evidence>
<feature type="domain" description="KilA-N DNA-binding" evidence="2">
    <location>
        <begin position="12"/>
        <end position="98"/>
    </location>
</feature>
<reference evidence="3 4" key="1">
    <citation type="submission" date="2013-04" db="EMBL/GenBank/DDBJ databases">
        <title>The Genome Sequence of Parabacteroides gordonii DSM 23371.</title>
        <authorList>
            <consortium name="The Broad Institute Genomics Platform"/>
            <person name="Earl A."/>
            <person name="Ward D."/>
            <person name="Feldgarden M."/>
            <person name="Gevers D."/>
            <person name="Martens E."/>
            <person name="Sakamoto M."/>
            <person name="Benno Y."/>
            <person name="Suzuki N."/>
            <person name="Matsunaga N."/>
            <person name="Koshihara K."/>
            <person name="Seki M."/>
            <person name="Komiya H."/>
            <person name="Walker B."/>
            <person name="Young S."/>
            <person name="Zeng Q."/>
            <person name="Gargeya S."/>
            <person name="Fitzgerald M."/>
            <person name="Haas B."/>
            <person name="Abouelleil A."/>
            <person name="Allen A.W."/>
            <person name="Alvarado L."/>
            <person name="Arachchi H.M."/>
            <person name="Berlin A.M."/>
            <person name="Chapman S.B."/>
            <person name="Gainer-Dewar J."/>
            <person name="Goldberg J."/>
            <person name="Griggs A."/>
            <person name="Gujja S."/>
            <person name="Hansen M."/>
            <person name="Howarth C."/>
            <person name="Imamovic A."/>
            <person name="Ireland A."/>
            <person name="Larimer J."/>
            <person name="McCowan C."/>
            <person name="Murphy C."/>
            <person name="Pearson M."/>
            <person name="Poon T.W."/>
            <person name="Priest M."/>
            <person name="Roberts A."/>
            <person name="Saif S."/>
            <person name="Shea T."/>
            <person name="Sisk P."/>
            <person name="Sykes S."/>
            <person name="Wortman J."/>
            <person name="Nusbaum C."/>
            <person name="Birren B."/>
        </authorList>
    </citation>
    <scope>NUCLEOTIDE SEQUENCE [LARGE SCALE GENOMIC DNA]</scope>
    <source>
        <strain evidence="3 4">MS-1</strain>
    </source>
</reference>
<protein>
    <recommendedName>
        <fullName evidence="2">KilA-N DNA-binding domain-containing protein</fullName>
    </recommendedName>
</protein>
<gene>
    <name evidence="3" type="ORF">HMPREF1536_01834</name>
</gene>
<dbReference type="Pfam" id="PF10543">
    <property type="entry name" value="ORF6N"/>
    <property type="match status" value="1"/>
</dbReference>
<dbReference type="STRING" id="1203610.HMPREF1536_01834"/>
<dbReference type="Proteomes" id="UP000033035">
    <property type="component" value="Unassembled WGS sequence"/>
</dbReference>
<evidence type="ECO:0000313" key="3">
    <source>
        <dbReference type="EMBL" id="KKB58025.1"/>
    </source>
</evidence>
<organism evidence="3 4">
    <name type="scientific">Parabacteroides gordonii MS-1 = DSM 23371</name>
    <dbReference type="NCBI Taxonomy" id="1203610"/>
    <lineage>
        <taxon>Bacteria</taxon>
        <taxon>Pseudomonadati</taxon>
        <taxon>Bacteroidota</taxon>
        <taxon>Bacteroidia</taxon>
        <taxon>Bacteroidales</taxon>
        <taxon>Tannerellaceae</taxon>
        <taxon>Parabacteroides</taxon>
    </lineage>
</organism>
<evidence type="ECO:0000259" key="2">
    <source>
        <dbReference type="Pfam" id="PF10543"/>
    </source>
</evidence>
<keyword evidence="1" id="KW-0175">Coiled coil</keyword>
<proteinExistence type="predicted"/>
<dbReference type="InterPro" id="IPR018873">
    <property type="entry name" value="KilA-N_DNA-bd_domain"/>
</dbReference>
<dbReference type="EMBL" id="AQHW01000011">
    <property type="protein sequence ID" value="KKB58025.1"/>
    <property type="molecule type" value="Genomic_DNA"/>
</dbReference>
<keyword evidence="4" id="KW-1185">Reference proteome</keyword>
<dbReference type="RefSeq" id="WP_028730032.1">
    <property type="nucleotide sequence ID" value="NZ_KE386765.1"/>
</dbReference>
<evidence type="ECO:0000256" key="1">
    <source>
        <dbReference type="SAM" id="Coils"/>
    </source>
</evidence>
<dbReference type="HOGENOM" id="CLU_055403_2_0_10"/>
<dbReference type="AlphaFoldDB" id="A0A0F5JKE0"/>